<keyword evidence="2" id="KW-1185">Reference proteome</keyword>
<dbReference type="Proteomes" id="UP000282125">
    <property type="component" value="Unassembled WGS sequence"/>
</dbReference>
<comment type="caution">
    <text evidence="1">The sequence shown here is derived from an EMBL/GenBank/DDBJ whole genome shotgun (WGS) entry which is preliminary data.</text>
</comment>
<name>A0A3P3DCI7_9RHOB</name>
<dbReference type="EMBL" id="RRAZ01000028">
    <property type="protein sequence ID" value="RRH72030.1"/>
    <property type="molecule type" value="Genomic_DNA"/>
</dbReference>
<dbReference type="AlphaFoldDB" id="A0A3P3DCI7"/>
<evidence type="ECO:0000313" key="2">
    <source>
        <dbReference type="Proteomes" id="UP000282125"/>
    </source>
</evidence>
<reference evidence="1 2" key="1">
    <citation type="submission" date="2018-11" db="EMBL/GenBank/DDBJ databases">
        <title>Gemmobacter sp. nov., YIM 102744-1 draft genome.</title>
        <authorList>
            <person name="Li G."/>
            <person name="Jiang Y."/>
        </authorList>
    </citation>
    <scope>NUCLEOTIDE SEQUENCE [LARGE SCALE GENOMIC DNA]</scope>
    <source>
        <strain evidence="1 2">YIM 102744-1</strain>
    </source>
</reference>
<sequence>MSQQFSMFDLWQPVPVRLPVDPHGTVIQGAPDETLILPHPRMAWPLARIELHRHTDGRWMWSASAAGSSFKVGPKWGRFAGDRDMALRAAALEILNLAEQVTSPDGFCISAAQLLQVKDWAGRLAAHNPVHSVNGKWPRL</sequence>
<dbReference type="RefSeq" id="WP_124966201.1">
    <property type="nucleotide sequence ID" value="NZ_RRAZ01000028.1"/>
</dbReference>
<protein>
    <submittedName>
        <fullName evidence="1">Uncharacterized protein</fullName>
    </submittedName>
</protein>
<evidence type="ECO:0000313" key="1">
    <source>
        <dbReference type="EMBL" id="RRH72030.1"/>
    </source>
</evidence>
<organism evidence="1 2">
    <name type="scientific">Falsigemmobacter faecalis</name>
    <dbReference type="NCBI Taxonomy" id="2488730"/>
    <lineage>
        <taxon>Bacteria</taxon>
        <taxon>Pseudomonadati</taxon>
        <taxon>Pseudomonadota</taxon>
        <taxon>Alphaproteobacteria</taxon>
        <taxon>Rhodobacterales</taxon>
        <taxon>Paracoccaceae</taxon>
        <taxon>Falsigemmobacter</taxon>
    </lineage>
</organism>
<accession>A0A3P3DCI7</accession>
<gene>
    <name evidence="1" type="ORF">EG244_16075</name>
</gene>
<proteinExistence type="predicted"/>
<dbReference type="OrthoDB" id="7854213at2"/>